<dbReference type="Gene3D" id="1.10.1670.10">
    <property type="entry name" value="Helix-hairpin-Helix base-excision DNA repair enzymes (C-terminal)"/>
    <property type="match status" value="1"/>
</dbReference>
<comment type="caution">
    <text evidence="2">The sequence shown here is derived from an EMBL/GenBank/DDBJ whole genome shotgun (WGS) entry which is preliminary data.</text>
</comment>
<feature type="non-terminal residue" evidence="2">
    <location>
        <position position="201"/>
    </location>
</feature>
<organism evidence="2 3">
    <name type="scientific">Candidatus Anaerobutyricum stercoris</name>
    <dbReference type="NCBI Taxonomy" id="2838457"/>
    <lineage>
        <taxon>Bacteria</taxon>
        <taxon>Bacillati</taxon>
        <taxon>Bacillota</taxon>
        <taxon>Clostridia</taxon>
        <taxon>Lachnospirales</taxon>
        <taxon>Lachnospiraceae</taxon>
        <taxon>Anaerobutyricum</taxon>
    </lineage>
</organism>
<dbReference type="Gene3D" id="3.40.470.10">
    <property type="entry name" value="Uracil-DNA glycosylase-like domain"/>
    <property type="match status" value="1"/>
</dbReference>
<keyword evidence="2" id="KW-0378">Hydrolase</keyword>
<dbReference type="Pfam" id="PF03167">
    <property type="entry name" value="UDG"/>
    <property type="match status" value="1"/>
</dbReference>
<dbReference type="InterPro" id="IPR036895">
    <property type="entry name" value="Uracil-DNA_glycosylase-like_sf"/>
</dbReference>
<dbReference type="GO" id="GO:0033958">
    <property type="term" value="F:DNA-deoxyinosine glycosylase activity"/>
    <property type="evidence" value="ECO:0007669"/>
    <property type="project" value="UniProtKB-EC"/>
</dbReference>
<dbReference type="GO" id="GO:0006281">
    <property type="term" value="P:DNA repair"/>
    <property type="evidence" value="ECO:0007669"/>
    <property type="project" value="InterPro"/>
</dbReference>
<feature type="domain" description="Uracil-DNA glycosylase-like" evidence="1">
    <location>
        <begin position="8"/>
        <end position="158"/>
    </location>
</feature>
<name>A0A9D2EP06_9FIRM</name>
<dbReference type="SMART" id="SM00986">
    <property type="entry name" value="UDG"/>
    <property type="match status" value="1"/>
</dbReference>
<dbReference type="InterPro" id="IPR026353">
    <property type="entry name" value="Hypoxan-DNA_Glyclase"/>
</dbReference>
<evidence type="ECO:0000313" key="3">
    <source>
        <dbReference type="Proteomes" id="UP000824049"/>
    </source>
</evidence>
<dbReference type="AlphaFoldDB" id="A0A9D2EP06"/>
<dbReference type="InterPro" id="IPR011257">
    <property type="entry name" value="DNA_glycosylase"/>
</dbReference>
<dbReference type="SMART" id="SM00987">
    <property type="entry name" value="UreE_C"/>
    <property type="match status" value="1"/>
</dbReference>
<sequence length="201" mass="23270">MAIEHPFPPLYDKESRILVLGSFPSVKSREQNFFYGHPQNRFWKTVAGVLSEDVPQTIEEKKKFLHRNHIALWDVIHSCDIEGSSDSTIRNVVPNNLDVIFKEADIQAIYCNGAKSFEYYEKYQKKETGKEAVKLPSTSPANAAFSLERLKENWRQICVPLKAAPEGIGNILLKWYDYNARILPWRSEPTPYHVWISEIML</sequence>
<dbReference type="EC" id="3.2.2.15" evidence="2"/>
<dbReference type="InterPro" id="IPR023170">
    <property type="entry name" value="HhH_base_excis_C"/>
</dbReference>
<dbReference type="SUPFAM" id="SSF48150">
    <property type="entry name" value="DNA-glycosylase"/>
    <property type="match status" value="1"/>
</dbReference>
<reference evidence="2" key="2">
    <citation type="submission" date="2021-04" db="EMBL/GenBank/DDBJ databases">
        <authorList>
            <person name="Gilroy R."/>
        </authorList>
    </citation>
    <scope>NUCLEOTIDE SEQUENCE</scope>
    <source>
        <strain evidence="2">CHK179-28034</strain>
    </source>
</reference>
<dbReference type="InterPro" id="IPR005122">
    <property type="entry name" value="Uracil-DNA_glycosylase-like"/>
</dbReference>
<dbReference type="SUPFAM" id="SSF52141">
    <property type="entry name" value="Uracil-DNA glycosylase-like"/>
    <property type="match status" value="1"/>
</dbReference>
<dbReference type="CDD" id="cd10032">
    <property type="entry name" value="UDG-F6_HDG"/>
    <property type="match status" value="1"/>
</dbReference>
<dbReference type="Proteomes" id="UP000824049">
    <property type="component" value="Unassembled WGS sequence"/>
</dbReference>
<dbReference type="EMBL" id="DXBR01000123">
    <property type="protein sequence ID" value="HIZ40855.1"/>
    <property type="molecule type" value="Genomic_DNA"/>
</dbReference>
<evidence type="ECO:0000259" key="1">
    <source>
        <dbReference type="SMART" id="SM00986"/>
    </source>
</evidence>
<keyword evidence="2" id="KW-0326">Glycosidase</keyword>
<dbReference type="Gene3D" id="1.10.340.30">
    <property type="entry name" value="Hypothetical protein, domain 2"/>
    <property type="match status" value="1"/>
</dbReference>
<reference evidence="2" key="1">
    <citation type="journal article" date="2021" name="PeerJ">
        <title>Extensive microbial diversity within the chicken gut microbiome revealed by metagenomics and culture.</title>
        <authorList>
            <person name="Gilroy R."/>
            <person name="Ravi A."/>
            <person name="Getino M."/>
            <person name="Pursley I."/>
            <person name="Horton D.L."/>
            <person name="Alikhan N.F."/>
            <person name="Baker D."/>
            <person name="Gharbi K."/>
            <person name="Hall N."/>
            <person name="Watson M."/>
            <person name="Adriaenssens E.M."/>
            <person name="Foster-Nyarko E."/>
            <person name="Jarju S."/>
            <person name="Secka A."/>
            <person name="Antonio M."/>
            <person name="Oren A."/>
            <person name="Chaudhuri R.R."/>
            <person name="La Ragione R."/>
            <person name="Hildebrand F."/>
            <person name="Pallen M.J."/>
        </authorList>
    </citation>
    <scope>NUCLEOTIDE SEQUENCE</scope>
    <source>
        <strain evidence="2">CHK179-28034</strain>
    </source>
</reference>
<evidence type="ECO:0000313" key="2">
    <source>
        <dbReference type="EMBL" id="HIZ40855.1"/>
    </source>
</evidence>
<protein>
    <submittedName>
        <fullName evidence="2">DNA-deoxyinosine glycosylase</fullName>
        <ecNumber evidence="2">3.2.2.15</ecNumber>
    </submittedName>
</protein>
<proteinExistence type="predicted"/>
<dbReference type="NCBIfam" id="TIGR04274">
    <property type="entry name" value="hypoxanDNAglyco"/>
    <property type="match status" value="1"/>
</dbReference>
<gene>
    <name evidence="2" type="ORF">H9968_13235</name>
</gene>
<accession>A0A9D2EP06</accession>